<organism evidence="15 16">
    <name type="scientific">Exiguobacterium sibiricum (strain DSM 17290 / CCUG 55495 / CIP 109462 / JCM 13490 / 255-15)</name>
    <dbReference type="NCBI Taxonomy" id="262543"/>
    <lineage>
        <taxon>Bacteria</taxon>
        <taxon>Bacillati</taxon>
        <taxon>Bacillota</taxon>
        <taxon>Bacilli</taxon>
        <taxon>Bacillales</taxon>
        <taxon>Bacillales Family XII. Incertae Sedis</taxon>
        <taxon>Exiguobacterium</taxon>
    </lineage>
</organism>
<evidence type="ECO:0000256" key="13">
    <source>
        <dbReference type="SAM" id="Phobius"/>
    </source>
</evidence>
<dbReference type="Proteomes" id="UP000001681">
    <property type="component" value="Chromosome"/>
</dbReference>
<dbReference type="InterPro" id="IPR003661">
    <property type="entry name" value="HisK_dim/P_dom"/>
</dbReference>
<accession>B1YFQ1</accession>
<evidence type="ECO:0000313" key="15">
    <source>
        <dbReference type="EMBL" id="ACB62376.1"/>
    </source>
</evidence>
<comment type="catalytic activity">
    <reaction evidence="1">
        <text>ATP + protein L-histidine = ADP + protein N-phospho-L-histidine.</text>
        <dbReference type="EC" id="2.7.13.3"/>
    </reaction>
</comment>
<feature type="transmembrane region" description="Helical" evidence="13">
    <location>
        <begin position="12"/>
        <end position="36"/>
    </location>
</feature>
<dbReference type="EC" id="2.7.13.3" evidence="3"/>
<dbReference type="PROSITE" id="PS50109">
    <property type="entry name" value="HIS_KIN"/>
    <property type="match status" value="1"/>
</dbReference>
<evidence type="ECO:0000256" key="5">
    <source>
        <dbReference type="ARBA" id="ARBA00022679"/>
    </source>
</evidence>
<keyword evidence="9" id="KW-0067">ATP-binding</keyword>
<proteinExistence type="predicted"/>
<evidence type="ECO:0000256" key="1">
    <source>
        <dbReference type="ARBA" id="ARBA00000085"/>
    </source>
</evidence>
<dbReference type="AlphaFoldDB" id="B1YFQ1"/>
<dbReference type="HOGENOM" id="CLU_000445_89_6_9"/>
<dbReference type="PANTHER" id="PTHR45436">
    <property type="entry name" value="SENSOR HISTIDINE KINASE YKOH"/>
    <property type="match status" value="1"/>
</dbReference>
<evidence type="ECO:0000259" key="14">
    <source>
        <dbReference type="PROSITE" id="PS50109"/>
    </source>
</evidence>
<dbReference type="GO" id="GO:0005886">
    <property type="term" value="C:plasma membrane"/>
    <property type="evidence" value="ECO:0007669"/>
    <property type="project" value="UniProtKB-SubCell"/>
</dbReference>
<feature type="transmembrane region" description="Helical" evidence="13">
    <location>
        <begin position="142"/>
        <end position="164"/>
    </location>
</feature>
<dbReference type="SUPFAM" id="SSF47384">
    <property type="entry name" value="Homodimeric domain of signal transducing histidine kinase"/>
    <property type="match status" value="1"/>
</dbReference>
<keyword evidence="4" id="KW-0597">Phosphoprotein</keyword>
<reference evidence="15 16" key="1">
    <citation type="journal article" date="2006" name="Extremophiles">
        <title>Characterization of Exiguobacterium isolates from the Siberian permafrost. Description of Exiguobacterium sibiricum sp. nov.</title>
        <authorList>
            <person name="Rodrigues D.F."/>
            <person name="Goris J."/>
            <person name="Vishnivetskaya T."/>
            <person name="Gilichinsky D."/>
            <person name="Thomashow M.F."/>
            <person name="Tiedje J.M."/>
        </authorList>
    </citation>
    <scope>NUCLEOTIDE SEQUENCE [LARGE SCALE GENOMIC DNA]</scope>
    <source>
        <strain evidence="16">DSM 17290 / CIP 109462 / JCM 13490 / 255-15</strain>
    </source>
</reference>
<dbReference type="InterPro" id="IPR036890">
    <property type="entry name" value="HATPase_C_sf"/>
</dbReference>
<dbReference type="SUPFAM" id="SSF55874">
    <property type="entry name" value="ATPase domain of HSP90 chaperone/DNA topoisomerase II/histidine kinase"/>
    <property type="match status" value="1"/>
</dbReference>
<dbReference type="EMBL" id="CP001022">
    <property type="protein sequence ID" value="ACB62376.1"/>
    <property type="molecule type" value="Genomic_DNA"/>
</dbReference>
<dbReference type="GO" id="GO:0000155">
    <property type="term" value="F:phosphorelay sensor kinase activity"/>
    <property type="evidence" value="ECO:0007669"/>
    <property type="project" value="InterPro"/>
</dbReference>
<evidence type="ECO:0000256" key="4">
    <source>
        <dbReference type="ARBA" id="ARBA00022553"/>
    </source>
</evidence>
<keyword evidence="11" id="KW-0902">Two-component regulatory system</keyword>
<keyword evidence="16" id="KW-1185">Reference proteome</keyword>
<evidence type="ECO:0000256" key="8">
    <source>
        <dbReference type="ARBA" id="ARBA00022777"/>
    </source>
</evidence>
<dbReference type="Pfam" id="PF02518">
    <property type="entry name" value="HATPase_c"/>
    <property type="match status" value="1"/>
</dbReference>
<dbReference type="OrthoDB" id="9813151at2"/>
<keyword evidence="12 13" id="KW-0472">Membrane</keyword>
<dbReference type="InterPro" id="IPR050428">
    <property type="entry name" value="TCS_sensor_his_kinase"/>
</dbReference>
<dbReference type="KEGG" id="esi:Exig_2930"/>
<gene>
    <name evidence="15" type="ordered locus">Exig_2930</name>
</gene>
<dbReference type="PRINTS" id="PR00344">
    <property type="entry name" value="BCTRLSENSOR"/>
</dbReference>
<evidence type="ECO:0000256" key="3">
    <source>
        <dbReference type="ARBA" id="ARBA00012438"/>
    </source>
</evidence>
<dbReference type="InterPro" id="IPR036097">
    <property type="entry name" value="HisK_dim/P_sf"/>
</dbReference>
<sequence length="390" mass="43781">MLETIRKRLTLLFSGTFLLLLILILVGVYFTTARLLDQTELNQLKSVSDRDLFERIEHGEDRLIRNPIYFQIMNPDGSVRFTSLPDDLPAKTLQRFMTADEETQKVEFDDRHYLLYQRDNDEQGMIVLMKDISATQDTLQRLIAMLAGITILSTLVLMGLSYVLAGRSVVPVQQAFDRQRRFTSDASHELRTPLTILYSGIELLETEPLSTEGKTILSDLKAETASMQYLVSDLLLLAREGQPGSMSPIDLSTLVTQTSERFKHTLVDRTLALSVAPNLLIKGDPNQLIRLLTIFLENAAAYSDANIEVYLQQTSTDVRLTIADHGIGIPPENYDKIFERFFRGDHSRHGTGTGLGLAIAKSIADAHQATIFVESTPETGTRFTILFPIS</sequence>
<evidence type="ECO:0000313" key="16">
    <source>
        <dbReference type="Proteomes" id="UP000001681"/>
    </source>
</evidence>
<keyword evidence="10 13" id="KW-1133">Transmembrane helix</keyword>
<dbReference type="CDD" id="cd00075">
    <property type="entry name" value="HATPase"/>
    <property type="match status" value="1"/>
</dbReference>
<reference evidence="15 16" key="2">
    <citation type="journal article" date="2008" name="BMC Genomics">
        <title>Architecture of thermal adaptation in an Exiguobacterium sibiricum strain isolated from 3 million year old permafrost: a genome and transcriptome approach.</title>
        <authorList>
            <person name="Rodrigues D.F."/>
            <person name="Ivanova N."/>
            <person name="He Z."/>
            <person name="Huebner M."/>
            <person name="Zhou J."/>
            <person name="Tiedje J.M."/>
        </authorList>
    </citation>
    <scope>NUCLEOTIDE SEQUENCE [LARGE SCALE GENOMIC DNA]</scope>
    <source>
        <strain evidence="16">DSM 17290 / CIP 109462 / JCM 13490 / 255-15</strain>
    </source>
</reference>
<dbReference type="CDD" id="cd00082">
    <property type="entry name" value="HisKA"/>
    <property type="match status" value="1"/>
</dbReference>
<dbReference type="Gene3D" id="3.30.565.10">
    <property type="entry name" value="Histidine kinase-like ATPase, C-terminal domain"/>
    <property type="match status" value="1"/>
</dbReference>
<evidence type="ECO:0000256" key="9">
    <source>
        <dbReference type="ARBA" id="ARBA00022840"/>
    </source>
</evidence>
<dbReference type="InterPro" id="IPR004358">
    <property type="entry name" value="Sig_transdc_His_kin-like_C"/>
</dbReference>
<dbReference type="STRING" id="262543.Exig_2930"/>
<evidence type="ECO:0000256" key="11">
    <source>
        <dbReference type="ARBA" id="ARBA00023012"/>
    </source>
</evidence>
<protein>
    <recommendedName>
        <fullName evidence="3">histidine kinase</fullName>
        <ecNumber evidence="3">2.7.13.3</ecNumber>
    </recommendedName>
</protein>
<comment type="subcellular location">
    <subcellularLocation>
        <location evidence="2">Cell membrane</location>
        <topology evidence="2">Multi-pass membrane protein</topology>
    </subcellularLocation>
</comment>
<evidence type="ECO:0000256" key="2">
    <source>
        <dbReference type="ARBA" id="ARBA00004651"/>
    </source>
</evidence>
<dbReference type="InterPro" id="IPR003594">
    <property type="entry name" value="HATPase_dom"/>
</dbReference>
<evidence type="ECO:0000256" key="6">
    <source>
        <dbReference type="ARBA" id="ARBA00022692"/>
    </source>
</evidence>
<keyword evidence="6 13" id="KW-0812">Transmembrane</keyword>
<name>B1YFQ1_EXIS2</name>
<evidence type="ECO:0000256" key="12">
    <source>
        <dbReference type="ARBA" id="ARBA00023136"/>
    </source>
</evidence>
<dbReference type="SMART" id="SM00388">
    <property type="entry name" value="HisKA"/>
    <property type="match status" value="1"/>
</dbReference>
<dbReference type="eggNOG" id="COG4251">
    <property type="taxonomic scope" value="Bacteria"/>
</dbReference>
<keyword evidence="7" id="KW-0547">Nucleotide-binding</keyword>
<dbReference type="GO" id="GO:0005524">
    <property type="term" value="F:ATP binding"/>
    <property type="evidence" value="ECO:0007669"/>
    <property type="project" value="UniProtKB-KW"/>
</dbReference>
<dbReference type="PANTHER" id="PTHR45436:SF5">
    <property type="entry name" value="SENSOR HISTIDINE KINASE TRCS"/>
    <property type="match status" value="1"/>
</dbReference>
<evidence type="ECO:0000256" key="7">
    <source>
        <dbReference type="ARBA" id="ARBA00022741"/>
    </source>
</evidence>
<dbReference type="FunFam" id="3.30.565.10:FF:000006">
    <property type="entry name" value="Sensor histidine kinase WalK"/>
    <property type="match status" value="1"/>
</dbReference>
<dbReference type="Pfam" id="PF00512">
    <property type="entry name" value="HisKA"/>
    <property type="match status" value="1"/>
</dbReference>
<feature type="domain" description="Histidine kinase" evidence="14">
    <location>
        <begin position="185"/>
        <end position="390"/>
    </location>
</feature>
<keyword evidence="5" id="KW-0808">Transferase</keyword>
<dbReference type="InterPro" id="IPR005467">
    <property type="entry name" value="His_kinase_dom"/>
</dbReference>
<dbReference type="RefSeq" id="WP_012371792.1">
    <property type="nucleotide sequence ID" value="NC_010556.1"/>
</dbReference>
<reference evidence="16" key="3">
    <citation type="submission" date="2008-04" db="EMBL/GenBank/DDBJ databases">
        <title>Complete sequence of chromosome of Exiguobacterium sibiricum 255-15.</title>
        <authorList>
            <consortium name="US DOE Joint Genome Institute"/>
            <person name="Copeland A."/>
            <person name="Lucas S."/>
            <person name="Lapidus A."/>
            <person name="Glavina del Rio T."/>
            <person name="Dalin E."/>
            <person name="Tice H."/>
            <person name="Bruce D."/>
            <person name="Goodwin L."/>
            <person name="Pitluck S."/>
            <person name="Kiss H."/>
            <person name="Chertkov O."/>
            <person name="Monk C."/>
            <person name="Brettin T."/>
            <person name="Detter J.C."/>
            <person name="Han C."/>
            <person name="Kuske C.R."/>
            <person name="Schmutz J."/>
            <person name="Larimer F."/>
            <person name="Land M."/>
            <person name="Hauser L."/>
            <person name="Kyrpides N."/>
            <person name="Mikhailova N."/>
            <person name="Vishnivetskaya T."/>
            <person name="Rodrigues D.F."/>
            <person name="Gilichinsky D."/>
            <person name="Tiedje J."/>
            <person name="Richardson P."/>
        </authorList>
    </citation>
    <scope>NUCLEOTIDE SEQUENCE [LARGE SCALE GENOMIC DNA]</scope>
    <source>
        <strain evidence="16">DSM 17290 / CIP 109462 / JCM 13490 / 255-15</strain>
    </source>
</reference>
<dbReference type="Gene3D" id="1.10.287.130">
    <property type="match status" value="1"/>
</dbReference>
<keyword evidence="8 15" id="KW-0418">Kinase</keyword>
<evidence type="ECO:0000256" key="10">
    <source>
        <dbReference type="ARBA" id="ARBA00022989"/>
    </source>
</evidence>
<dbReference type="SMART" id="SM00387">
    <property type="entry name" value="HATPase_c"/>
    <property type="match status" value="1"/>
</dbReference>